<feature type="region of interest" description="Disordered" evidence="1">
    <location>
        <begin position="1"/>
        <end position="29"/>
    </location>
</feature>
<evidence type="ECO:0000313" key="2">
    <source>
        <dbReference type="EMBL" id="DAF64265.1"/>
    </source>
</evidence>
<dbReference type="EMBL" id="BK032854">
    <property type="protein sequence ID" value="DAF64265.1"/>
    <property type="molecule type" value="Genomic_DNA"/>
</dbReference>
<reference evidence="2" key="1">
    <citation type="journal article" date="2021" name="Proc. Natl. Acad. Sci. U.S.A.">
        <title>A Catalog of Tens of Thousands of Viruses from Human Metagenomes Reveals Hidden Associations with Chronic Diseases.</title>
        <authorList>
            <person name="Tisza M.J."/>
            <person name="Buck C.B."/>
        </authorList>
    </citation>
    <scope>NUCLEOTIDE SEQUENCE</scope>
    <source>
        <strain evidence="2">CtvWR21</strain>
    </source>
</reference>
<protein>
    <submittedName>
        <fullName evidence="2">Uncharacterized protein</fullName>
    </submittedName>
</protein>
<organism evidence="2">
    <name type="scientific">Siphoviridae sp. ctvWR21</name>
    <dbReference type="NCBI Taxonomy" id="2827966"/>
    <lineage>
        <taxon>Viruses</taxon>
        <taxon>Duplodnaviria</taxon>
        <taxon>Heunggongvirae</taxon>
        <taxon>Uroviricota</taxon>
        <taxon>Caudoviricetes</taxon>
    </lineage>
</organism>
<proteinExistence type="predicted"/>
<name>A0A8S5TM68_9CAUD</name>
<evidence type="ECO:0000256" key="1">
    <source>
        <dbReference type="SAM" id="MobiDB-lite"/>
    </source>
</evidence>
<accession>A0A8S5TM68</accession>
<sequence length="29" mass="3333">MWRARDEACGDAPSGRPGRPPPSRRRRLK</sequence>